<dbReference type="EMBL" id="CP151919">
    <property type="protein sequence ID" value="XAD55814.1"/>
    <property type="molecule type" value="Genomic_DNA"/>
</dbReference>
<organism evidence="1 2">
    <name type="scientific">Salinicola lusitanus</name>
    <dbReference type="NCBI Taxonomy" id="1949085"/>
    <lineage>
        <taxon>Bacteria</taxon>
        <taxon>Pseudomonadati</taxon>
        <taxon>Pseudomonadota</taxon>
        <taxon>Gammaproteobacteria</taxon>
        <taxon>Oceanospirillales</taxon>
        <taxon>Halomonadaceae</taxon>
        <taxon>Salinicola</taxon>
    </lineage>
</organism>
<name>A0ABZ3CXF4_9GAMM</name>
<evidence type="ECO:0000313" key="2">
    <source>
        <dbReference type="Proteomes" id="UP001453229"/>
    </source>
</evidence>
<reference evidence="1 2" key="1">
    <citation type="submission" date="2024-04" db="EMBL/GenBank/DDBJ databases">
        <title>Salinicola lusitanus LLJ914,a marine bacterium isolated from the Okinawa Trough.</title>
        <authorList>
            <person name="Li J."/>
        </authorList>
    </citation>
    <scope>NUCLEOTIDE SEQUENCE [LARGE SCALE GENOMIC DNA]</scope>
    <source>
        <strain evidence="1 2">LLJ914</strain>
    </source>
</reference>
<evidence type="ECO:0000313" key="1">
    <source>
        <dbReference type="EMBL" id="XAD55814.1"/>
    </source>
</evidence>
<dbReference type="Proteomes" id="UP001453229">
    <property type="component" value="Chromosome"/>
</dbReference>
<gene>
    <name evidence="1" type="ORF">AAGT95_07480</name>
</gene>
<dbReference type="RefSeq" id="WP_342596066.1">
    <property type="nucleotide sequence ID" value="NZ_CP151919.1"/>
</dbReference>
<keyword evidence="2" id="KW-1185">Reference proteome</keyword>
<sequence>MTTLNLTITAERAWMSQDHALASTSKELPESVEKLHLCHDRKMVVGAAGSFLHAMLWRARLAAMPEGDISEVAQWAPDALREIVKIPVATDVADLIVIHAGWSSSEGRVIAFIYQRANDFAPLRVDQGHTYTPSELSNDAPGYPRLYELWPQAAEGRRVKEFHAALLENQRFSSAAGRLLNDTNISESFSIVAIDHVGIHAVEGCDLKSRP</sequence>
<protein>
    <submittedName>
        <fullName evidence="1">Uncharacterized protein</fullName>
    </submittedName>
</protein>
<accession>A0ABZ3CXF4</accession>
<proteinExistence type="predicted"/>